<dbReference type="EMBL" id="GBRH01260667">
    <property type="protein sequence ID" value="JAD37228.1"/>
    <property type="molecule type" value="Transcribed_RNA"/>
</dbReference>
<dbReference type="AlphaFoldDB" id="A0A0A9T031"/>
<name>A0A0A9T031_ARUDO</name>
<sequence>MVLFQEHCTSIQAKVELFFQNSDGVPGFVKQLPLKDKMSGSFHRS</sequence>
<reference evidence="1" key="2">
    <citation type="journal article" date="2015" name="Data Brief">
        <title>Shoot transcriptome of the giant reed, Arundo donax.</title>
        <authorList>
            <person name="Barrero R.A."/>
            <person name="Guerrero F.D."/>
            <person name="Moolhuijzen P."/>
            <person name="Goolsby J.A."/>
            <person name="Tidwell J."/>
            <person name="Bellgard S.E."/>
            <person name="Bellgard M.I."/>
        </authorList>
    </citation>
    <scope>NUCLEOTIDE SEQUENCE</scope>
    <source>
        <tissue evidence="1">Shoot tissue taken approximately 20 cm above the soil surface</tissue>
    </source>
</reference>
<reference evidence="1" key="1">
    <citation type="submission" date="2014-09" db="EMBL/GenBank/DDBJ databases">
        <authorList>
            <person name="Magalhaes I.L.F."/>
            <person name="Oliveira U."/>
            <person name="Santos F.R."/>
            <person name="Vidigal T.H.D.A."/>
            <person name="Brescovit A.D."/>
            <person name="Santos A.J."/>
        </authorList>
    </citation>
    <scope>NUCLEOTIDE SEQUENCE</scope>
    <source>
        <tissue evidence="1">Shoot tissue taken approximately 20 cm above the soil surface</tissue>
    </source>
</reference>
<protein>
    <submittedName>
        <fullName evidence="1">Uncharacterized protein</fullName>
    </submittedName>
</protein>
<organism evidence="1">
    <name type="scientific">Arundo donax</name>
    <name type="common">Giant reed</name>
    <name type="synonym">Donax arundinaceus</name>
    <dbReference type="NCBI Taxonomy" id="35708"/>
    <lineage>
        <taxon>Eukaryota</taxon>
        <taxon>Viridiplantae</taxon>
        <taxon>Streptophyta</taxon>
        <taxon>Embryophyta</taxon>
        <taxon>Tracheophyta</taxon>
        <taxon>Spermatophyta</taxon>
        <taxon>Magnoliopsida</taxon>
        <taxon>Liliopsida</taxon>
        <taxon>Poales</taxon>
        <taxon>Poaceae</taxon>
        <taxon>PACMAD clade</taxon>
        <taxon>Arundinoideae</taxon>
        <taxon>Arundineae</taxon>
        <taxon>Arundo</taxon>
    </lineage>
</organism>
<evidence type="ECO:0000313" key="1">
    <source>
        <dbReference type="EMBL" id="JAD37228.1"/>
    </source>
</evidence>
<accession>A0A0A9T031</accession>
<proteinExistence type="predicted"/>